<evidence type="ECO:0000256" key="1">
    <source>
        <dbReference type="SAM" id="MobiDB-lite"/>
    </source>
</evidence>
<proteinExistence type="predicted"/>
<evidence type="ECO:0000259" key="2">
    <source>
        <dbReference type="PROSITE" id="PS50053"/>
    </source>
</evidence>
<feature type="region of interest" description="Disordered" evidence="1">
    <location>
        <begin position="129"/>
        <end position="154"/>
    </location>
</feature>
<accession>A0AAP0CGU4</accession>
<name>A0AAP0CGU4_9ASTR</name>
<evidence type="ECO:0000313" key="4">
    <source>
        <dbReference type="Proteomes" id="UP001408789"/>
    </source>
</evidence>
<organism evidence="3 4">
    <name type="scientific">Deinandra increscens subsp. villosa</name>
    <dbReference type="NCBI Taxonomy" id="3103831"/>
    <lineage>
        <taxon>Eukaryota</taxon>
        <taxon>Viridiplantae</taxon>
        <taxon>Streptophyta</taxon>
        <taxon>Embryophyta</taxon>
        <taxon>Tracheophyta</taxon>
        <taxon>Spermatophyta</taxon>
        <taxon>Magnoliopsida</taxon>
        <taxon>eudicotyledons</taxon>
        <taxon>Gunneridae</taxon>
        <taxon>Pentapetalae</taxon>
        <taxon>asterids</taxon>
        <taxon>campanulids</taxon>
        <taxon>Asterales</taxon>
        <taxon>Asteraceae</taxon>
        <taxon>Asteroideae</taxon>
        <taxon>Heliantheae alliance</taxon>
        <taxon>Madieae</taxon>
        <taxon>Madiinae</taxon>
        <taxon>Deinandra</taxon>
    </lineage>
</organism>
<reference evidence="3 4" key="1">
    <citation type="submission" date="2024-04" db="EMBL/GenBank/DDBJ databases">
        <title>The reference genome of an endangered Asteraceae, Deinandra increscens subsp. villosa, native to the Central Coast of California.</title>
        <authorList>
            <person name="Guilliams M."/>
            <person name="Hasenstab-Lehman K."/>
            <person name="Meyer R."/>
            <person name="Mcevoy S."/>
        </authorList>
    </citation>
    <scope>NUCLEOTIDE SEQUENCE [LARGE SCALE GENOMIC DNA]</scope>
    <source>
        <tissue evidence="3">Leaf</tissue>
    </source>
</reference>
<dbReference type="InterPro" id="IPR019956">
    <property type="entry name" value="Ubiquitin_dom"/>
</dbReference>
<evidence type="ECO:0000313" key="3">
    <source>
        <dbReference type="EMBL" id="KAK9053422.1"/>
    </source>
</evidence>
<dbReference type="PRINTS" id="PR00348">
    <property type="entry name" value="UBIQUITIN"/>
</dbReference>
<dbReference type="SUPFAM" id="SSF54236">
    <property type="entry name" value="Ubiquitin-like"/>
    <property type="match status" value="1"/>
</dbReference>
<dbReference type="Gene3D" id="3.10.20.90">
    <property type="entry name" value="Phosphatidylinositol 3-kinase Catalytic Subunit, Chain A, domain 1"/>
    <property type="match status" value="1"/>
</dbReference>
<dbReference type="EMBL" id="JBCNJP010000027">
    <property type="protein sequence ID" value="KAK9053422.1"/>
    <property type="molecule type" value="Genomic_DNA"/>
</dbReference>
<dbReference type="Proteomes" id="UP001408789">
    <property type="component" value="Unassembled WGS sequence"/>
</dbReference>
<dbReference type="PROSITE" id="PS50053">
    <property type="entry name" value="UBIQUITIN_2"/>
    <property type="match status" value="1"/>
</dbReference>
<dbReference type="AlphaFoldDB" id="A0AAP0CGU4"/>
<dbReference type="InterPro" id="IPR029071">
    <property type="entry name" value="Ubiquitin-like_domsf"/>
</dbReference>
<dbReference type="Pfam" id="PF00240">
    <property type="entry name" value="ubiquitin"/>
    <property type="match status" value="1"/>
</dbReference>
<protein>
    <recommendedName>
        <fullName evidence="2">Ubiquitin-like domain-containing protein</fullName>
    </recommendedName>
</protein>
<gene>
    <name evidence="3" type="ORF">SSX86_030056</name>
</gene>
<feature type="domain" description="Ubiquitin-like" evidence="2">
    <location>
        <begin position="35"/>
        <end position="121"/>
    </location>
</feature>
<comment type="caution">
    <text evidence="3">The sequence shown here is derived from an EMBL/GenBank/DDBJ whole genome shotgun (WGS) entry which is preliminary data.</text>
</comment>
<keyword evidence="4" id="KW-1185">Reference proteome</keyword>
<sequence>MIFLHLRGCPRALKLASVSSGGGCVAVAAAGIANDHLFYRTARGGIPDGVESMLLNFFETFADAKCSTKVVRVPVSSTFNIRIINGRLIYVGKQLADDKTAKDYNIEGGSVLHLVLALRDAILKGAGVKDEDDDSEKSNSEVNNADDGSDDVCC</sequence>
<dbReference type="InterPro" id="IPR000626">
    <property type="entry name" value="Ubiquitin-like_dom"/>
</dbReference>